<dbReference type="InterPro" id="IPR036844">
    <property type="entry name" value="Hint_dom_sf"/>
</dbReference>
<dbReference type="InterPro" id="IPR006141">
    <property type="entry name" value="Intein_N"/>
</dbReference>
<dbReference type="CDD" id="cd00081">
    <property type="entry name" value="Hint"/>
    <property type="match status" value="1"/>
</dbReference>
<dbReference type="SMART" id="SM00306">
    <property type="entry name" value="HintN"/>
    <property type="match status" value="1"/>
</dbReference>
<dbReference type="Gene3D" id="2.170.16.10">
    <property type="entry name" value="Hedgehog/Intein (Hint) domain"/>
    <property type="match status" value="1"/>
</dbReference>
<proteinExistence type="predicted"/>
<dbReference type="RefSeq" id="WP_114533643.1">
    <property type="nucleotide sequence ID" value="NZ_CP176636.1"/>
</dbReference>
<comment type="caution">
    <text evidence="2">The sequence shown here is derived from an EMBL/GenBank/DDBJ whole genome shotgun (WGS) entry which is preliminary data.</text>
</comment>
<dbReference type="GO" id="GO:0016539">
    <property type="term" value="P:intein-mediated protein splicing"/>
    <property type="evidence" value="ECO:0007669"/>
    <property type="project" value="InterPro"/>
</dbReference>
<reference evidence="3" key="3">
    <citation type="submission" date="2019-06" db="EMBL/GenBank/DDBJ databases">
        <authorList>
            <person name="Bisanz J.E."/>
            <person name="Turnbaugh P.J."/>
        </authorList>
    </citation>
    <scope>NUCLEOTIDE SEQUENCE</scope>
    <source>
        <strain evidence="3">SECO-MT75m2</strain>
    </source>
</reference>
<evidence type="ECO:0000313" key="3">
    <source>
        <dbReference type="EMBL" id="TNU91850.1"/>
    </source>
</evidence>
<dbReference type="Proteomes" id="UP000253970">
    <property type="component" value="Unassembled WGS sequence"/>
</dbReference>
<dbReference type="Pfam" id="PF14623">
    <property type="entry name" value="Vint"/>
    <property type="match status" value="1"/>
</dbReference>
<accession>A0A369MGW4</accession>
<reference evidence="3 5" key="1">
    <citation type="journal article" date="2005" name="Appl. Environ. Microbiol.">
        <title>Intestinal bacterial communities that produce active estrogen-like compounds enterodiol and enterolactone in humans.</title>
        <authorList>
            <person name="Clavel T."/>
            <person name="Henderson G."/>
            <person name="Alpert C.A."/>
            <person name="Philippe C."/>
            <person name="Rigottier-Gois L."/>
            <person name="Dore J."/>
            <person name="Blaut M."/>
        </authorList>
    </citation>
    <scope>NUCLEOTIDE SEQUENCE [LARGE SCALE GENOMIC DNA]</scope>
    <source>
        <strain evidence="3 5">SECO-MT75m2</strain>
    </source>
</reference>
<dbReference type="EMBL" id="VEVP01000010">
    <property type="protein sequence ID" value="TNU91850.1"/>
    <property type="molecule type" value="Genomic_DNA"/>
</dbReference>
<sequence length="184" mass="19822">MNGCCCVEASTLVLMADGSQRPIRDLRIGDLVRTETGTAHIRDIIKGRESELIRIGLAQGGNLVATANHPLFTDKGVKRCSEVVVDDRLRTEGGCVAIESIELAPHEPATSNLTLGKAIGCVSHDFEVYNLVLDGSSVFFANGLLVGDDNEQGRLMRSSDEIRSSASVPAELLAEAERLRRDSM</sequence>
<evidence type="ECO:0000313" key="2">
    <source>
        <dbReference type="EMBL" id="RDB70889.1"/>
    </source>
</evidence>
<evidence type="ECO:0000313" key="5">
    <source>
        <dbReference type="Proteomes" id="UP000312594"/>
    </source>
</evidence>
<reference evidence="2 4" key="2">
    <citation type="journal article" date="2018" name="Elife">
        <title>Discovery and characterization of a prevalent human gut bacterial enzyme sufficient for the inactivation of a family of plant toxins.</title>
        <authorList>
            <person name="Koppel N."/>
            <person name="Bisanz J.E."/>
            <person name="Pandelia M.E."/>
            <person name="Turnbaugh P.J."/>
            <person name="Balskus E.P."/>
        </authorList>
    </citation>
    <scope>NUCLEOTIDE SEQUENCE [LARGE SCALE GENOMIC DNA]</scope>
    <source>
        <strain evidence="2 4">W1 BHI 6</strain>
    </source>
</reference>
<organism evidence="2 4">
    <name type="scientific">Eggerthella lenta</name>
    <name type="common">Eubacterium lentum</name>
    <dbReference type="NCBI Taxonomy" id="84112"/>
    <lineage>
        <taxon>Bacteria</taxon>
        <taxon>Bacillati</taxon>
        <taxon>Actinomycetota</taxon>
        <taxon>Coriobacteriia</taxon>
        <taxon>Eggerthellales</taxon>
        <taxon>Eggerthellaceae</taxon>
        <taxon>Eggerthella</taxon>
    </lineage>
</organism>
<evidence type="ECO:0000313" key="4">
    <source>
        <dbReference type="Proteomes" id="UP000253970"/>
    </source>
</evidence>
<dbReference type="PROSITE" id="PS50817">
    <property type="entry name" value="INTEIN_N_TER"/>
    <property type="match status" value="1"/>
</dbReference>
<protein>
    <recommendedName>
        <fullName evidence="1">Hint domain-containing protein</fullName>
    </recommendedName>
</protein>
<feature type="domain" description="Hint" evidence="1">
    <location>
        <begin position="4"/>
        <end position="93"/>
    </location>
</feature>
<name>A0A369MGW4_EGGLN</name>
<dbReference type="AlphaFoldDB" id="A0A369MGW4"/>
<gene>
    <name evidence="2" type="ORF">C1875_06725</name>
    <name evidence="3" type="ORF">FIC87_06200</name>
</gene>
<dbReference type="SUPFAM" id="SSF51294">
    <property type="entry name" value="Hedgehog/intein (Hint) domain"/>
    <property type="match status" value="1"/>
</dbReference>
<dbReference type="InterPro" id="IPR003587">
    <property type="entry name" value="Hint_dom_N"/>
</dbReference>
<evidence type="ECO:0000259" key="1">
    <source>
        <dbReference type="SMART" id="SM00306"/>
    </source>
</evidence>
<dbReference type="Proteomes" id="UP000312594">
    <property type="component" value="Unassembled WGS sequence"/>
</dbReference>
<dbReference type="InterPro" id="IPR039510">
    <property type="entry name" value="Vint_dom"/>
</dbReference>
<dbReference type="EMBL" id="PPTU01000008">
    <property type="protein sequence ID" value="RDB70889.1"/>
    <property type="molecule type" value="Genomic_DNA"/>
</dbReference>